<sequence>MKIQINSGSHTNGDEAHAAAYSALIEKALKRFSDHVTRVEVHLSDENGDKDGQHDQRCMLEARLEGQQPVAVTDHAATLRQAVKGAAAKMVHLLDSKLGRLHEHRDKHAAAMPLPDSDPE</sequence>
<dbReference type="InterPro" id="IPR003489">
    <property type="entry name" value="RHF/RaiA"/>
</dbReference>
<dbReference type="SUPFAM" id="SSF69754">
    <property type="entry name" value="Ribosome binding protein Y (YfiA homologue)"/>
    <property type="match status" value="1"/>
</dbReference>
<organism evidence="1 2">
    <name type="scientific">Pseudomonas neustonica</name>
    <dbReference type="NCBI Taxonomy" id="2487346"/>
    <lineage>
        <taxon>Bacteria</taxon>
        <taxon>Pseudomonadati</taxon>
        <taxon>Pseudomonadota</taxon>
        <taxon>Gammaproteobacteria</taxon>
        <taxon>Pseudomonadales</taxon>
        <taxon>Pseudomonadaceae</taxon>
        <taxon>Pseudomonas</taxon>
    </lineage>
</organism>
<dbReference type="Proteomes" id="UP000275199">
    <property type="component" value="Unassembled WGS sequence"/>
</dbReference>
<comment type="caution">
    <text evidence="1">The sequence shown here is derived from an EMBL/GenBank/DDBJ whole genome shotgun (WGS) entry which is preliminary data.</text>
</comment>
<accession>A0ABX9XHP1</accession>
<dbReference type="InterPro" id="IPR036567">
    <property type="entry name" value="RHF-like"/>
</dbReference>
<reference evidence="1 2" key="1">
    <citation type="submission" date="2018-11" db="EMBL/GenBank/DDBJ databases">
        <authorList>
            <person name="Jang G.I."/>
            <person name="Hwang C.Y."/>
        </authorList>
    </citation>
    <scope>NUCLEOTIDE SEQUENCE [LARGE SCALE GENOMIC DNA]</scope>
    <source>
        <strain evidence="1 2">SSM26</strain>
    </source>
</reference>
<evidence type="ECO:0000313" key="1">
    <source>
        <dbReference type="EMBL" id="ROZ84426.1"/>
    </source>
</evidence>
<name>A0ABX9XHP1_9PSED</name>
<keyword evidence="2" id="KW-1185">Reference proteome</keyword>
<proteinExistence type="predicted"/>
<dbReference type="Pfam" id="PF02482">
    <property type="entry name" value="Ribosomal_S30AE"/>
    <property type="match status" value="1"/>
</dbReference>
<protein>
    <submittedName>
        <fullName evidence="1">Ribosomal subunit interface protein</fullName>
    </submittedName>
</protein>
<dbReference type="RefSeq" id="WP_123889586.1">
    <property type="nucleotide sequence ID" value="NZ_RKKU01000011.1"/>
</dbReference>
<gene>
    <name evidence="1" type="ORF">EF096_10535</name>
</gene>
<evidence type="ECO:0000313" key="2">
    <source>
        <dbReference type="Proteomes" id="UP000275199"/>
    </source>
</evidence>
<dbReference type="EMBL" id="RKKU01000011">
    <property type="protein sequence ID" value="ROZ84426.1"/>
    <property type="molecule type" value="Genomic_DNA"/>
</dbReference>
<dbReference type="Gene3D" id="3.30.160.100">
    <property type="entry name" value="Ribosome hibernation promotion factor-like"/>
    <property type="match status" value="1"/>
</dbReference>